<feature type="binding site" evidence="19">
    <location>
        <position position="456"/>
    </location>
    <ligand>
        <name>phosphoenolpyruvate</name>
        <dbReference type="ChEBI" id="CHEBI:58702"/>
    </ligand>
</feature>
<evidence type="ECO:0000256" key="17">
    <source>
        <dbReference type="PIRNR" id="PIRNR000732"/>
    </source>
</evidence>
<dbReference type="InterPro" id="IPR050499">
    <property type="entry name" value="PEP-utilizing_PTS_enzyme"/>
</dbReference>
<evidence type="ECO:0000256" key="16">
    <source>
        <dbReference type="ARBA" id="ARBA00033235"/>
    </source>
</evidence>
<evidence type="ECO:0000259" key="23">
    <source>
        <dbReference type="Pfam" id="PF05524"/>
    </source>
</evidence>
<keyword evidence="25" id="KW-1185">Reference proteome</keyword>
<evidence type="ECO:0000256" key="13">
    <source>
        <dbReference type="ARBA" id="ARBA00022723"/>
    </source>
</evidence>
<feature type="active site" description="Tele-phosphohistidine intermediate" evidence="18">
    <location>
        <position position="194"/>
    </location>
</feature>
<proteinExistence type="inferred from homology"/>
<comment type="cofactor">
    <cofactor evidence="2 17 20">
        <name>Mg(2+)</name>
        <dbReference type="ChEBI" id="CHEBI:18420"/>
    </cofactor>
</comment>
<dbReference type="GO" id="GO:0016301">
    <property type="term" value="F:kinase activity"/>
    <property type="evidence" value="ECO:0007669"/>
    <property type="project" value="UniProtKB-KW"/>
</dbReference>
<comment type="catalytic activity">
    <reaction evidence="1 17">
        <text>L-histidyl-[protein] + phosphoenolpyruvate = N(pros)-phospho-L-histidyl-[protein] + pyruvate</text>
        <dbReference type="Rhea" id="RHEA:23880"/>
        <dbReference type="Rhea" id="RHEA-COMP:9745"/>
        <dbReference type="Rhea" id="RHEA-COMP:9746"/>
        <dbReference type="ChEBI" id="CHEBI:15361"/>
        <dbReference type="ChEBI" id="CHEBI:29979"/>
        <dbReference type="ChEBI" id="CHEBI:58702"/>
        <dbReference type="ChEBI" id="CHEBI:64837"/>
        <dbReference type="EC" id="2.7.3.9"/>
    </reaction>
</comment>
<dbReference type="AlphaFoldDB" id="A0A9W6P9L1"/>
<dbReference type="Pfam" id="PF02896">
    <property type="entry name" value="PEP-utilizers_C"/>
    <property type="match status" value="1"/>
</dbReference>
<dbReference type="PIRSF" id="PIRSF000732">
    <property type="entry name" value="PTS_enzyme_I"/>
    <property type="match status" value="1"/>
</dbReference>
<evidence type="ECO:0000256" key="12">
    <source>
        <dbReference type="ARBA" id="ARBA00022683"/>
    </source>
</evidence>
<dbReference type="Pfam" id="PF05524">
    <property type="entry name" value="PEP-utilisers_N"/>
    <property type="match status" value="1"/>
</dbReference>
<dbReference type="GO" id="GO:0046872">
    <property type="term" value="F:metal ion binding"/>
    <property type="evidence" value="ECO:0007669"/>
    <property type="project" value="UniProtKB-KW"/>
</dbReference>
<feature type="active site" description="Proton donor" evidence="18">
    <location>
        <position position="493"/>
    </location>
</feature>
<evidence type="ECO:0000256" key="14">
    <source>
        <dbReference type="ARBA" id="ARBA00022777"/>
    </source>
</evidence>
<reference evidence="24" key="1">
    <citation type="submission" date="2023-02" db="EMBL/GenBank/DDBJ databases">
        <title>Nocardiopsis ansamitocini NBRC 112285.</title>
        <authorList>
            <person name="Ichikawa N."/>
            <person name="Sato H."/>
            <person name="Tonouchi N."/>
        </authorList>
    </citation>
    <scope>NUCLEOTIDE SEQUENCE</scope>
    <source>
        <strain evidence="24">NBRC 112285</strain>
    </source>
</reference>
<evidence type="ECO:0000256" key="11">
    <source>
        <dbReference type="ARBA" id="ARBA00022679"/>
    </source>
</evidence>
<keyword evidence="15 17" id="KW-0460">Magnesium</keyword>
<name>A0A9W6P9L1_9ACTN</name>
<dbReference type="InterPro" id="IPR040442">
    <property type="entry name" value="Pyrv_kinase-like_dom_sf"/>
</dbReference>
<dbReference type="PANTHER" id="PTHR46244:SF3">
    <property type="entry name" value="PHOSPHOENOLPYRUVATE-PROTEIN PHOSPHOTRANSFERASE"/>
    <property type="match status" value="1"/>
</dbReference>
<dbReference type="Proteomes" id="UP001165092">
    <property type="component" value="Unassembled WGS sequence"/>
</dbReference>
<feature type="domain" description="Phosphotransferase system enzyme I N-terminal" evidence="23">
    <location>
        <begin position="15"/>
        <end position="131"/>
    </location>
</feature>
<accession>A0A9W6P9L1</accession>
<comment type="similarity">
    <text evidence="5 17">Belongs to the PEP-utilizing enzyme family.</text>
</comment>
<dbReference type="InterPro" id="IPR006318">
    <property type="entry name" value="PTS_EI-like"/>
</dbReference>
<protein>
    <recommendedName>
        <fullName evidence="7 17">Phosphoenolpyruvate-protein phosphotransferase</fullName>
        <ecNumber evidence="6 17">2.7.3.9</ecNumber>
    </recommendedName>
    <alternativeName>
        <fullName evidence="16 17">Phosphotransferase system, enzyme I</fullName>
    </alternativeName>
</protein>
<evidence type="ECO:0000256" key="3">
    <source>
        <dbReference type="ARBA" id="ARBA00002728"/>
    </source>
</evidence>
<evidence type="ECO:0000256" key="18">
    <source>
        <dbReference type="PIRSR" id="PIRSR000732-1"/>
    </source>
</evidence>
<evidence type="ECO:0000259" key="21">
    <source>
        <dbReference type="Pfam" id="PF00391"/>
    </source>
</evidence>
<dbReference type="SUPFAM" id="SSF47831">
    <property type="entry name" value="Enzyme I of the PEP:sugar phosphotransferase system HPr-binding (sub)domain"/>
    <property type="match status" value="1"/>
</dbReference>
<dbReference type="InterPro" id="IPR000121">
    <property type="entry name" value="PEP_util_C"/>
</dbReference>
<evidence type="ECO:0000259" key="22">
    <source>
        <dbReference type="Pfam" id="PF02896"/>
    </source>
</evidence>
<dbReference type="GO" id="GO:0008965">
    <property type="term" value="F:phosphoenolpyruvate-protein phosphotransferase activity"/>
    <property type="evidence" value="ECO:0007669"/>
    <property type="project" value="UniProtKB-EC"/>
</dbReference>
<dbReference type="InterPro" id="IPR008731">
    <property type="entry name" value="PTS_EIN"/>
</dbReference>
<dbReference type="InterPro" id="IPR036618">
    <property type="entry name" value="PtsI_HPr-bd_sf"/>
</dbReference>
<dbReference type="PANTHER" id="PTHR46244">
    <property type="entry name" value="PHOSPHOENOLPYRUVATE-PROTEIN PHOSPHOTRANSFERASE"/>
    <property type="match status" value="1"/>
</dbReference>
<dbReference type="GO" id="GO:0009401">
    <property type="term" value="P:phosphoenolpyruvate-dependent sugar phosphotransferase system"/>
    <property type="evidence" value="ECO:0007669"/>
    <property type="project" value="UniProtKB-KW"/>
</dbReference>
<dbReference type="Gene3D" id="3.50.30.10">
    <property type="entry name" value="Phosphohistidine domain"/>
    <property type="match status" value="1"/>
</dbReference>
<evidence type="ECO:0000256" key="8">
    <source>
        <dbReference type="ARBA" id="ARBA00022448"/>
    </source>
</evidence>
<dbReference type="PRINTS" id="PR01736">
    <property type="entry name" value="PHPHTRNFRASE"/>
</dbReference>
<feature type="domain" description="PEP-utilising enzyme mobile" evidence="21">
    <location>
        <begin position="162"/>
        <end position="229"/>
    </location>
</feature>
<evidence type="ECO:0000256" key="5">
    <source>
        <dbReference type="ARBA" id="ARBA00007837"/>
    </source>
</evidence>
<keyword evidence="14 17" id="KW-0418">Kinase</keyword>
<comment type="function">
    <text evidence="3 17">General (non sugar-specific) component of the phosphoenolpyruvate-dependent sugar phosphotransferase system (sugar PTS). This major carbohydrate active-transport system catalyzes the phosphorylation of incoming sugar substrates concomitantly with their translocation across the cell membrane. Enzyme I transfers the phosphoryl group from phosphoenolpyruvate (PEP) to the phosphoryl carrier protein (HPr).</text>
</comment>
<keyword evidence="11 17" id="KW-0808">Transferase</keyword>
<evidence type="ECO:0000256" key="9">
    <source>
        <dbReference type="ARBA" id="ARBA00022490"/>
    </source>
</evidence>
<evidence type="ECO:0000256" key="1">
    <source>
        <dbReference type="ARBA" id="ARBA00000683"/>
    </source>
</evidence>
<evidence type="ECO:0000256" key="19">
    <source>
        <dbReference type="PIRSR" id="PIRSR000732-2"/>
    </source>
</evidence>
<dbReference type="InterPro" id="IPR036637">
    <property type="entry name" value="Phosphohistidine_dom_sf"/>
</dbReference>
<comment type="subcellular location">
    <subcellularLocation>
        <location evidence="4 17">Cytoplasm</location>
    </subcellularLocation>
</comment>
<feature type="binding site" evidence="19">
    <location>
        <begin position="445"/>
        <end position="446"/>
    </location>
    <ligand>
        <name>phosphoenolpyruvate</name>
        <dbReference type="ChEBI" id="CHEBI:58702"/>
    </ligand>
</feature>
<dbReference type="InterPro" id="IPR018274">
    <property type="entry name" value="PEP_util_AS"/>
</dbReference>
<evidence type="ECO:0000256" key="6">
    <source>
        <dbReference type="ARBA" id="ARBA00012232"/>
    </source>
</evidence>
<dbReference type="GO" id="GO:0005737">
    <property type="term" value="C:cytoplasm"/>
    <property type="evidence" value="ECO:0007669"/>
    <property type="project" value="UniProtKB-SubCell"/>
</dbReference>
<dbReference type="NCBIfam" id="TIGR01417">
    <property type="entry name" value="PTS_I_fam"/>
    <property type="match status" value="1"/>
</dbReference>
<keyword evidence="13 17" id="KW-0479">Metal-binding</keyword>
<dbReference type="RefSeq" id="WP_285761217.1">
    <property type="nucleotide sequence ID" value="NZ_BSQG01000008.1"/>
</dbReference>
<sequence length="568" mass="57922">MTDPVAPQGPVALSGVGVSTGTGYGPALRLSRAAPIPAEGESHTGDADAETAAARAALEGTAAELTERGERAGREAQEVLEAQALMARDPGLAADVERRIAGGASAARAVHDAFVGYRALLSEAGAFFAARVADLDDVRDRVVATLMGLPVPGVPHSDVPFVLLAHDLAPADTALLDPDLVLAFVTVEGGPTSHTAILARSLGLPAVVACAGSNLIAEHTPVLVDGATGEVAVRPDPQQVERAKARAAVRAEAAARSTGPGRTCDGHPVPLLANIGGPQDLPAALELGAEGVGLYRSEFLFLDRADAPAHDEQVAAYRAVLEAFPGAKVVVRTLDSGADKPLAFLPPRAPEPNPALGERGLRMMRRHPEILRAQLAALADAHRDTEADLHVMAPMVTDVEDAEWFAAEAAAAGLATAGVMVEVPAAALRAARLTDAAAFFSIGTNDLTQYACAADREAGSLSRFQDSWQPGVLELVAMTARAAREAERSCGVCGEAAADPFLACVLVGMGVDSLSMGATALPLVRAALAASSLAQCRAAAEAALAARGAAEAKQAARDALPGVTALGV</sequence>
<dbReference type="PROSITE" id="PS00370">
    <property type="entry name" value="PEP_ENZYMES_PHOS_SITE"/>
    <property type="match status" value="1"/>
</dbReference>
<evidence type="ECO:0000313" key="25">
    <source>
        <dbReference type="Proteomes" id="UP001165092"/>
    </source>
</evidence>
<dbReference type="Gene3D" id="3.20.20.60">
    <property type="entry name" value="Phosphoenolpyruvate-binding domains"/>
    <property type="match status" value="1"/>
</dbReference>
<comment type="caution">
    <text evidence="24">The sequence shown here is derived from an EMBL/GenBank/DDBJ whole genome shotgun (WGS) entry which is preliminary data.</text>
</comment>
<organism evidence="24 25">
    <name type="scientific">Nocardiopsis ansamitocini</name>
    <dbReference type="NCBI Taxonomy" id="1670832"/>
    <lineage>
        <taxon>Bacteria</taxon>
        <taxon>Bacillati</taxon>
        <taxon>Actinomycetota</taxon>
        <taxon>Actinomycetes</taxon>
        <taxon>Streptosporangiales</taxon>
        <taxon>Nocardiopsidaceae</taxon>
        <taxon>Nocardiopsis</taxon>
    </lineage>
</organism>
<dbReference type="EMBL" id="BSQG01000008">
    <property type="protein sequence ID" value="GLU49680.1"/>
    <property type="molecule type" value="Genomic_DNA"/>
</dbReference>
<dbReference type="Pfam" id="PF00391">
    <property type="entry name" value="PEP-utilizers"/>
    <property type="match status" value="1"/>
</dbReference>
<dbReference type="EC" id="2.7.3.9" evidence="6 17"/>
<keyword evidence="12 17" id="KW-0598">Phosphotransferase system</keyword>
<evidence type="ECO:0000256" key="15">
    <source>
        <dbReference type="ARBA" id="ARBA00022842"/>
    </source>
</evidence>
<gene>
    <name evidence="24" type="primary">ptsI</name>
    <name evidence="24" type="ORF">Nans01_40310</name>
</gene>
<dbReference type="SUPFAM" id="SSF52009">
    <property type="entry name" value="Phosphohistidine domain"/>
    <property type="match status" value="1"/>
</dbReference>
<evidence type="ECO:0000256" key="10">
    <source>
        <dbReference type="ARBA" id="ARBA00022597"/>
    </source>
</evidence>
<feature type="binding site" evidence="20">
    <location>
        <position position="446"/>
    </location>
    <ligand>
        <name>Mg(2+)</name>
        <dbReference type="ChEBI" id="CHEBI:18420"/>
    </ligand>
</feature>
<feature type="domain" description="PEP-utilising enzyme C-terminal" evidence="22">
    <location>
        <begin position="252"/>
        <end position="530"/>
    </location>
</feature>
<feature type="binding site" evidence="19">
    <location>
        <position position="296"/>
    </location>
    <ligand>
        <name>phosphoenolpyruvate</name>
        <dbReference type="ChEBI" id="CHEBI:58702"/>
    </ligand>
</feature>
<keyword evidence="9 17" id="KW-0963">Cytoplasm</keyword>
<feature type="binding site" evidence="19">
    <location>
        <position position="332"/>
    </location>
    <ligand>
        <name>phosphoenolpyruvate</name>
        <dbReference type="ChEBI" id="CHEBI:58702"/>
    </ligand>
</feature>
<evidence type="ECO:0000256" key="2">
    <source>
        <dbReference type="ARBA" id="ARBA00001946"/>
    </source>
</evidence>
<dbReference type="Gene3D" id="1.10.274.10">
    <property type="entry name" value="PtsI, HPr-binding domain"/>
    <property type="match status" value="1"/>
</dbReference>
<dbReference type="InterPro" id="IPR024692">
    <property type="entry name" value="PTS_EI"/>
</dbReference>
<evidence type="ECO:0000256" key="7">
    <source>
        <dbReference type="ARBA" id="ARBA00016544"/>
    </source>
</evidence>
<keyword evidence="8 17" id="KW-0813">Transport</keyword>
<evidence type="ECO:0000256" key="4">
    <source>
        <dbReference type="ARBA" id="ARBA00004496"/>
    </source>
</evidence>
<dbReference type="SUPFAM" id="SSF51621">
    <property type="entry name" value="Phosphoenolpyruvate/pyruvate domain"/>
    <property type="match status" value="1"/>
</dbReference>
<evidence type="ECO:0000256" key="20">
    <source>
        <dbReference type="PIRSR" id="PIRSR000732-3"/>
    </source>
</evidence>
<keyword evidence="10 17" id="KW-0762">Sugar transport</keyword>
<feature type="binding site" evidence="20">
    <location>
        <position position="422"/>
    </location>
    <ligand>
        <name>Mg(2+)</name>
        <dbReference type="ChEBI" id="CHEBI:18420"/>
    </ligand>
</feature>
<dbReference type="InterPro" id="IPR015813">
    <property type="entry name" value="Pyrv/PenolPyrv_kinase-like_dom"/>
</dbReference>
<dbReference type="InterPro" id="IPR008279">
    <property type="entry name" value="PEP-util_enz_mobile_dom"/>
</dbReference>
<evidence type="ECO:0000313" key="24">
    <source>
        <dbReference type="EMBL" id="GLU49680.1"/>
    </source>
</evidence>